<dbReference type="EMBL" id="FWFV01000002">
    <property type="protein sequence ID" value="SLN25662.1"/>
    <property type="molecule type" value="Genomic_DNA"/>
</dbReference>
<feature type="region of interest" description="Disordered" evidence="1">
    <location>
        <begin position="38"/>
        <end position="62"/>
    </location>
</feature>
<reference evidence="2 3" key="1">
    <citation type="submission" date="2017-03" db="EMBL/GenBank/DDBJ databases">
        <authorList>
            <person name="Afonso C.L."/>
            <person name="Miller P.J."/>
            <person name="Scott M.A."/>
            <person name="Spackman E."/>
            <person name="Goraichik I."/>
            <person name="Dimitrov K.M."/>
            <person name="Suarez D.L."/>
            <person name="Swayne D.E."/>
        </authorList>
    </citation>
    <scope>NUCLEOTIDE SEQUENCE [LARGE SCALE GENOMIC DNA]</scope>
    <source>
        <strain evidence="2 3">CECT 7066</strain>
    </source>
</reference>
<dbReference type="Proteomes" id="UP000193870">
    <property type="component" value="Unassembled WGS sequence"/>
</dbReference>
<evidence type="ECO:0000313" key="3">
    <source>
        <dbReference type="Proteomes" id="UP000193870"/>
    </source>
</evidence>
<dbReference type="STRING" id="315423.SAMN04488020_102310"/>
<keyword evidence="3" id="KW-1185">Reference proteome</keyword>
<dbReference type="RefSeq" id="WP_085852997.1">
    <property type="nucleotide sequence ID" value="NZ_FOPF01000002.1"/>
</dbReference>
<accession>A0A1Y5RVW3</accession>
<dbReference type="OrthoDB" id="7659348at2"/>
<protein>
    <submittedName>
        <fullName evidence="2">Uncharacterized protein</fullName>
    </submittedName>
</protein>
<dbReference type="AlphaFoldDB" id="A0A1Y5RVW3"/>
<proteinExistence type="predicted"/>
<sequence>MKQDWMIQVLNDLREFAALNGLEDLVSKLDETTVVARSSLGRGESKSRSVSAGPAGRSVKLA</sequence>
<evidence type="ECO:0000313" key="2">
    <source>
        <dbReference type="EMBL" id="SLN25662.1"/>
    </source>
</evidence>
<name>A0A1Y5RVW3_9RHOB</name>
<organism evidence="2 3">
    <name type="scientific">Palleronia marisminoris</name>
    <dbReference type="NCBI Taxonomy" id="315423"/>
    <lineage>
        <taxon>Bacteria</taxon>
        <taxon>Pseudomonadati</taxon>
        <taxon>Pseudomonadota</taxon>
        <taxon>Alphaproteobacteria</taxon>
        <taxon>Rhodobacterales</taxon>
        <taxon>Roseobacteraceae</taxon>
        <taxon>Palleronia</taxon>
    </lineage>
</organism>
<gene>
    <name evidence="2" type="ORF">PAM7066_00971</name>
</gene>
<evidence type="ECO:0000256" key="1">
    <source>
        <dbReference type="SAM" id="MobiDB-lite"/>
    </source>
</evidence>